<dbReference type="EMBL" id="GGEC01060704">
    <property type="protein sequence ID" value="MBX41188.1"/>
    <property type="molecule type" value="Transcribed_RNA"/>
</dbReference>
<dbReference type="SUPFAM" id="SSF52058">
    <property type="entry name" value="L domain-like"/>
    <property type="match status" value="1"/>
</dbReference>
<name>A0A2P2NFD8_RHIMU</name>
<dbReference type="Pfam" id="PF00560">
    <property type="entry name" value="LRR_1"/>
    <property type="match status" value="1"/>
</dbReference>
<dbReference type="InterPro" id="IPR032675">
    <property type="entry name" value="LRR_dom_sf"/>
</dbReference>
<dbReference type="InterPro" id="IPR001611">
    <property type="entry name" value="Leu-rich_rpt"/>
</dbReference>
<protein>
    <submittedName>
        <fullName evidence="1">Uncharacterized protein</fullName>
    </submittedName>
</protein>
<reference evidence="1" key="1">
    <citation type="submission" date="2018-02" db="EMBL/GenBank/DDBJ databases">
        <title>Rhizophora mucronata_Transcriptome.</title>
        <authorList>
            <person name="Meera S.P."/>
            <person name="Sreeshan A."/>
            <person name="Augustine A."/>
        </authorList>
    </citation>
    <scope>NUCLEOTIDE SEQUENCE</scope>
    <source>
        <tissue evidence="1">Leaf</tissue>
    </source>
</reference>
<dbReference type="Gene3D" id="3.80.10.10">
    <property type="entry name" value="Ribonuclease Inhibitor"/>
    <property type="match status" value="1"/>
</dbReference>
<organism evidence="1">
    <name type="scientific">Rhizophora mucronata</name>
    <name type="common">Asiatic mangrove</name>
    <dbReference type="NCBI Taxonomy" id="61149"/>
    <lineage>
        <taxon>Eukaryota</taxon>
        <taxon>Viridiplantae</taxon>
        <taxon>Streptophyta</taxon>
        <taxon>Embryophyta</taxon>
        <taxon>Tracheophyta</taxon>
        <taxon>Spermatophyta</taxon>
        <taxon>Magnoliopsida</taxon>
        <taxon>eudicotyledons</taxon>
        <taxon>Gunneridae</taxon>
        <taxon>Pentapetalae</taxon>
        <taxon>rosids</taxon>
        <taxon>fabids</taxon>
        <taxon>Malpighiales</taxon>
        <taxon>Rhizophoraceae</taxon>
        <taxon>Rhizophora</taxon>
    </lineage>
</organism>
<proteinExistence type="predicted"/>
<evidence type="ECO:0000313" key="1">
    <source>
        <dbReference type="EMBL" id="MBX41188.1"/>
    </source>
</evidence>
<dbReference type="AlphaFoldDB" id="A0A2P2NFD8"/>
<accession>A0A2P2NFD8</accession>
<sequence length="54" mass="6079">MEELAELWLDGNFLTGPLQDMSNLVNLKILHLENNKLTGSLPKYLGSLPNLQEL</sequence>